<dbReference type="Gene3D" id="3.30.750.140">
    <property type="match status" value="1"/>
</dbReference>
<keyword evidence="3" id="KW-1005">Bacterial flagellum biogenesis</keyword>
<dbReference type="RefSeq" id="WP_138986508.1">
    <property type="nucleotide sequence ID" value="NZ_CP043869.1"/>
</dbReference>
<dbReference type="PANTHER" id="PTHR37533:SF2">
    <property type="entry name" value="FLAGELLAR HOOK-LENGTH CONTROL PROTEIN"/>
    <property type="match status" value="1"/>
</dbReference>
<dbReference type="AlphaFoldDB" id="A0A5P1R843"/>
<dbReference type="InterPro" id="IPR001635">
    <property type="entry name" value="Flag_hook_Flik"/>
</dbReference>
<feature type="domain" description="Flagellar hook-length control protein-like C-terminal" evidence="5">
    <location>
        <begin position="92"/>
        <end position="173"/>
    </location>
</feature>
<keyword evidence="7" id="KW-1185">Reference proteome</keyword>
<evidence type="ECO:0000256" key="2">
    <source>
        <dbReference type="ARBA" id="ARBA00009149"/>
    </source>
</evidence>
<evidence type="ECO:0000256" key="4">
    <source>
        <dbReference type="SAM" id="MobiDB-lite"/>
    </source>
</evidence>
<evidence type="ECO:0000259" key="5">
    <source>
        <dbReference type="Pfam" id="PF02120"/>
    </source>
</evidence>
<protein>
    <recommendedName>
        <fullName evidence="5">Flagellar hook-length control protein-like C-terminal domain-containing protein</fullName>
    </recommendedName>
</protein>
<evidence type="ECO:0000256" key="3">
    <source>
        <dbReference type="ARBA" id="ARBA00022795"/>
    </source>
</evidence>
<dbReference type="GO" id="GO:0044780">
    <property type="term" value="P:bacterial-type flagellum assembly"/>
    <property type="evidence" value="ECO:0007669"/>
    <property type="project" value="InterPro"/>
</dbReference>
<proteinExistence type="inferred from homology"/>
<dbReference type="KEGG" id="ncu:F0U83_03280"/>
<comment type="function">
    <text evidence="1">Controls the length of the flagellar hook.</text>
</comment>
<evidence type="ECO:0000256" key="1">
    <source>
        <dbReference type="ARBA" id="ARBA00003944"/>
    </source>
</evidence>
<dbReference type="CDD" id="cd17470">
    <property type="entry name" value="T3SS_Flik_C"/>
    <property type="match status" value="1"/>
</dbReference>
<sequence length="213" mass="22875">MKSEVVVKSGDQIVAKKQLSGVSPVRVSAEKIDSPINSAQAESVTEKPTQIEQFSIGALHQPTLYRPSAGVVLQMPQGITPNHPAWPQVVSERLAWVSGQQVQSATLQLDPPELGSLQVKLQISNEQVSVTFVSPHASTRDALEQNLPRLREMLAEQGMSLGESFVNDQSSGGGKGERDESSGRMGYDLSAGEVETSSEVVSRGNVSLVDYYA</sequence>
<evidence type="ECO:0000313" key="6">
    <source>
        <dbReference type="EMBL" id="QEQ95804.1"/>
    </source>
</evidence>
<dbReference type="GO" id="GO:0009424">
    <property type="term" value="C:bacterial-type flagellum hook"/>
    <property type="evidence" value="ECO:0007669"/>
    <property type="project" value="InterPro"/>
</dbReference>
<dbReference type="EMBL" id="CP043869">
    <property type="protein sequence ID" value="QEQ95804.1"/>
    <property type="molecule type" value="Genomic_DNA"/>
</dbReference>
<dbReference type="InterPro" id="IPR052563">
    <property type="entry name" value="FliK"/>
</dbReference>
<gene>
    <name evidence="6" type="ORF">F0U83_03280</name>
</gene>
<dbReference type="Proteomes" id="UP000324760">
    <property type="component" value="Chromosome"/>
</dbReference>
<dbReference type="InterPro" id="IPR021136">
    <property type="entry name" value="Flagellar_hook_control-like_C"/>
</dbReference>
<dbReference type="PANTHER" id="PTHR37533">
    <property type="entry name" value="FLAGELLAR HOOK-LENGTH CONTROL PROTEIN"/>
    <property type="match status" value="1"/>
</dbReference>
<dbReference type="OrthoDB" id="1792985at2"/>
<reference evidence="6 7" key="1">
    <citation type="journal article" date="2019" name="Biochem. Eng. J.">
        <title>Metabolic engineering of the marine bacteria Neptunomonas concharum for the production of acetoin and meso-2,3-butanediol from acetate.</title>
        <authorList>
            <person name="Li W."/>
            <person name="Pu N."/>
            <person name="Liu C.-X."/>
            <person name="Yuan Q.-P."/>
            <person name="Li Z.-J."/>
        </authorList>
    </citation>
    <scope>NUCLEOTIDE SEQUENCE [LARGE SCALE GENOMIC DNA]</scope>
    <source>
        <strain evidence="6 7">JCM17730</strain>
    </source>
</reference>
<feature type="region of interest" description="Disordered" evidence="4">
    <location>
        <begin position="163"/>
        <end position="201"/>
    </location>
</feature>
<accession>A0A5P1R843</accession>
<evidence type="ECO:0000313" key="7">
    <source>
        <dbReference type="Proteomes" id="UP000324760"/>
    </source>
</evidence>
<dbReference type="Pfam" id="PF02120">
    <property type="entry name" value="Flg_hook"/>
    <property type="match status" value="1"/>
</dbReference>
<dbReference type="InterPro" id="IPR038610">
    <property type="entry name" value="FliK-like_C_sf"/>
</dbReference>
<organism evidence="6 7">
    <name type="scientific">Neptunomonas concharum</name>
    <dbReference type="NCBI Taxonomy" id="1031538"/>
    <lineage>
        <taxon>Bacteria</taxon>
        <taxon>Pseudomonadati</taxon>
        <taxon>Pseudomonadota</taxon>
        <taxon>Gammaproteobacteria</taxon>
        <taxon>Oceanospirillales</taxon>
        <taxon>Oceanospirillaceae</taxon>
        <taxon>Neptunomonas</taxon>
    </lineage>
</organism>
<comment type="similarity">
    <text evidence="2">Belongs to the FliK family.</text>
</comment>
<dbReference type="PRINTS" id="PR01007">
    <property type="entry name" value="FLGHOOKFLIK"/>
</dbReference>
<name>A0A5P1R843_9GAMM</name>